<feature type="domain" description="DNA2/NAM7 helicase-like C-terminal" evidence="8">
    <location>
        <begin position="133"/>
        <end position="227"/>
    </location>
</feature>
<proteinExistence type="inferred from homology"/>
<feature type="domain" description="DNA2/NAM7 helicase helicase" evidence="7">
    <location>
        <begin position="14"/>
        <end position="126"/>
    </location>
</feature>
<keyword evidence="3" id="KW-0378">Hydrolase</keyword>
<evidence type="ECO:0000256" key="6">
    <source>
        <dbReference type="SAM" id="MobiDB-lite"/>
    </source>
</evidence>
<keyword evidence="2" id="KW-0547">Nucleotide-binding</keyword>
<evidence type="ECO:0000313" key="10">
    <source>
        <dbReference type="Proteomes" id="UP000821866"/>
    </source>
</evidence>
<accession>A0A9J6EPK2</accession>
<keyword evidence="4" id="KW-0347">Helicase</keyword>
<dbReference type="GO" id="GO:0016787">
    <property type="term" value="F:hydrolase activity"/>
    <property type="evidence" value="ECO:0007669"/>
    <property type="project" value="UniProtKB-KW"/>
</dbReference>
<dbReference type="InterPro" id="IPR041679">
    <property type="entry name" value="DNA2/NAM7-like_C"/>
</dbReference>
<dbReference type="InterPro" id="IPR050534">
    <property type="entry name" value="Coronavir_polyprotein_1ab"/>
</dbReference>
<evidence type="ECO:0000256" key="4">
    <source>
        <dbReference type="ARBA" id="ARBA00022806"/>
    </source>
</evidence>
<keyword evidence="10" id="KW-1185">Reference proteome</keyword>
<dbReference type="AlphaFoldDB" id="A0A9J6EPK2"/>
<evidence type="ECO:0000256" key="2">
    <source>
        <dbReference type="ARBA" id="ARBA00022741"/>
    </source>
</evidence>
<dbReference type="PANTHER" id="PTHR43788">
    <property type="entry name" value="DNA2/NAM7 HELICASE FAMILY MEMBER"/>
    <property type="match status" value="1"/>
</dbReference>
<evidence type="ECO:0000259" key="7">
    <source>
        <dbReference type="Pfam" id="PF13086"/>
    </source>
</evidence>
<sequence length="258" mass="28512">MRKKLTSPPTCSTSKKPDSSHIKNQQANDKGYQTRGKLSELRKELKDRERRAVGRILANADVVLSTLTTASDDGPLKNLPQGHFQVAIIDECSQALEVACWMALFRAPKCILAGDHLQLPPTIVSEVAAKGGLEVTLMERAMRLHGEAVVRMLLTQYRMHELIMRWSSDRLYGGRLLAHPSIAAHLLRDLPGVEDNDDTALPLLLIDTAGCGMVELDTPDDESKGNEELLHVFWHVCRVCASCSLLVCVCGHDGRLKD</sequence>
<comment type="caution">
    <text evidence="9">The sequence shown here is derived from an EMBL/GenBank/DDBJ whole genome shotgun (WGS) entry which is preliminary data.</text>
</comment>
<dbReference type="SUPFAM" id="SSF52540">
    <property type="entry name" value="P-loop containing nucleoside triphosphate hydrolases"/>
    <property type="match status" value="1"/>
</dbReference>
<reference evidence="9" key="2">
    <citation type="submission" date="2021-09" db="EMBL/GenBank/DDBJ databases">
        <authorList>
            <person name="Jia N."/>
            <person name="Wang J."/>
            <person name="Shi W."/>
            <person name="Du L."/>
            <person name="Sun Y."/>
            <person name="Zhan W."/>
            <person name="Jiang J."/>
            <person name="Wang Q."/>
            <person name="Zhang B."/>
            <person name="Ji P."/>
            <person name="Sakyi L.B."/>
            <person name="Cui X."/>
            <person name="Yuan T."/>
            <person name="Jiang B."/>
            <person name="Yang W."/>
            <person name="Lam T.T.-Y."/>
            <person name="Chang Q."/>
            <person name="Ding S."/>
            <person name="Wang X."/>
            <person name="Zhu J."/>
            <person name="Ruan X."/>
            <person name="Zhao L."/>
            <person name="Wei J."/>
            <person name="Que T."/>
            <person name="Du C."/>
            <person name="Cheng J."/>
            <person name="Dai P."/>
            <person name="Han X."/>
            <person name="Huang E."/>
            <person name="Gao Y."/>
            <person name="Liu J."/>
            <person name="Shao H."/>
            <person name="Ye R."/>
            <person name="Li L."/>
            <person name="Wei W."/>
            <person name="Wang X."/>
            <person name="Wang C."/>
            <person name="Huo Q."/>
            <person name="Li W."/>
            <person name="Guo W."/>
            <person name="Chen H."/>
            <person name="Chen S."/>
            <person name="Zhou L."/>
            <person name="Zhou L."/>
            <person name="Ni X."/>
            <person name="Tian J."/>
            <person name="Zhou Y."/>
            <person name="Sheng Y."/>
            <person name="Liu T."/>
            <person name="Pan Y."/>
            <person name="Xia L."/>
            <person name="Li J."/>
            <person name="Zhao F."/>
            <person name="Cao W."/>
        </authorList>
    </citation>
    <scope>NUCLEOTIDE SEQUENCE</scope>
    <source>
        <strain evidence="9">Rmic-2018</strain>
        <tissue evidence="9">Larvae</tissue>
    </source>
</reference>
<gene>
    <name evidence="9" type="ORF">HPB51_016348</name>
</gene>
<dbReference type="Pfam" id="PF13086">
    <property type="entry name" value="AAA_11"/>
    <property type="match status" value="1"/>
</dbReference>
<keyword evidence="5" id="KW-0067">ATP-binding</keyword>
<evidence type="ECO:0000313" key="9">
    <source>
        <dbReference type="EMBL" id="KAH8036044.1"/>
    </source>
</evidence>
<dbReference type="GO" id="GO:0005634">
    <property type="term" value="C:nucleus"/>
    <property type="evidence" value="ECO:0007669"/>
    <property type="project" value="TreeGrafter"/>
</dbReference>
<dbReference type="Pfam" id="PF13087">
    <property type="entry name" value="AAA_12"/>
    <property type="match status" value="1"/>
</dbReference>
<name>A0A9J6EPK2_RHIMP</name>
<dbReference type="EMBL" id="JABSTU010000003">
    <property type="protein sequence ID" value="KAH8036044.1"/>
    <property type="molecule type" value="Genomic_DNA"/>
</dbReference>
<evidence type="ECO:0000256" key="3">
    <source>
        <dbReference type="ARBA" id="ARBA00022801"/>
    </source>
</evidence>
<dbReference type="Gene3D" id="3.40.50.300">
    <property type="entry name" value="P-loop containing nucleotide triphosphate hydrolases"/>
    <property type="match status" value="2"/>
</dbReference>
<comment type="similarity">
    <text evidence="1">Belongs to the DNA2/NAM7 helicase family.</text>
</comment>
<dbReference type="GO" id="GO:0005737">
    <property type="term" value="C:cytoplasm"/>
    <property type="evidence" value="ECO:0007669"/>
    <property type="project" value="TreeGrafter"/>
</dbReference>
<dbReference type="GO" id="GO:0043139">
    <property type="term" value="F:5'-3' DNA helicase activity"/>
    <property type="evidence" value="ECO:0007669"/>
    <property type="project" value="TreeGrafter"/>
</dbReference>
<dbReference type="VEuPathDB" id="VectorBase:LOC119181230"/>
<organism evidence="9 10">
    <name type="scientific">Rhipicephalus microplus</name>
    <name type="common">Cattle tick</name>
    <name type="synonym">Boophilus microplus</name>
    <dbReference type="NCBI Taxonomy" id="6941"/>
    <lineage>
        <taxon>Eukaryota</taxon>
        <taxon>Metazoa</taxon>
        <taxon>Ecdysozoa</taxon>
        <taxon>Arthropoda</taxon>
        <taxon>Chelicerata</taxon>
        <taxon>Arachnida</taxon>
        <taxon>Acari</taxon>
        <taxon>Parasitiformes</taxon>
        <taxon>Ixodida</taxon>
        <taxon>Ixodoidea</taxon>
        <taxon>Ixodidae</taxon>
        <taxon>Rhipicephalinae</taxon>
        <taxon>Rhipicephalus</taxon>
        <taxon>Boophilus</taxon>
    </lineage>
</organism>
<evidence type="ECO:0000256" key="5">
    <source>
        <dbReference type="ARBA" id="ARBA00022840"/>
    </source>
</evidence>
<dbReference type="GO" id="GO:0005524">
    <property type="term" value="F:ATP binding"/>
    <property type="evidence" value="ECO:0007669"/>
    <property type="project" value="UniProtKB-KW"/>
</dbReference>
<evidence type="ECO:0000259" key="8">
    <source>
        <dbReference type="Pfam" id="PF13087"/>
    </source>
</evidence>
<reference evidence="9" key="1">
    <citation type="journal article" date="2020" name="Cell">
        <title>Large-Scale Comparative Analyses of Tick Genomes Elucidate Their Genetic Diversity and Vector Capacities.</title>
        <authorList>
            <consortium name="Tick Genome and Microbiome Consortium (TIGMIC)"/>
            <person name="Jia N."/>
            <person name="Wang J."/>
            <person name="Shi W."/>
            <person name="Du L."/>
            <person name="Sun Y."/>
            <person name="Zhan W."/>
            <person name="Jiang J.F."/>
            <person name="Wang Q."/>
            <person name="Zhang B."/>
            <person name="Ji P."/>
            <person name="Bell-Sakyi L."/>
            <person name="Cui X.M."/>
            <person name="Yuan T.T."/>
            <person name="Jiang B.G."/>
            <person name="Yang W.F."/>
            <person name="Lam T.T."/>
            <person name="Chang Q.C."/>
            <person name="Ding S.J."/>
            <person name="Wang X.J."/>
            <person name="Zhu J.G."/>
            <person name="Ruan X.D."/>
            <person name="Zhao L."/>
            <person name="Wei J.T."/>
            <person name="Ye R.Z."/>
            <person name="Que T.C."/>
            <person name="Du C.H."/>
            <person name="Zhou Y.H."/>
            <person name="Cheng J.X."/>
            <person name="Dai P.F."/>
            <person name="Guo W.B."/>
            <person name="Han X.H."/>
            <person name="Huang E.J."/>
            <person name="Li L.F."/>
            <person name="Wei W."/>
            <person name="Gao Y.C."/>
            <person name="Liu J.Z."/>
            <person name="Shao H.Z."/>
            <person name="Wang X."/>
            <person name="Wang C.C."/>
            <person name="Yang T.C."/>
            <person name="Huo Q.B."/>
            <person name="Li W."/>
            <person name="Chen H.Y."/>
            <person name="Chen S.E."/>
            <person name="Zhou L.G."/>
            <person name="Ni X.B."/>
            <person name="Tian J.H."/>
            <person name="Sheng Y."/>
            <person name="Liu T."/>
            <person name="Pan Y.S."/>
            <person name="Xia L.Y."/>
            <person name="Li J."/>
            <person name="Zhao F."/>
            <person name="Cao W.C."/>
        </authorList>
    </citation>
    <scope>NUCLEOTIDE SEQUENCE</scope>
    <source>
        <strain evidence="9">Rmic-2018</strain>
    </source>
</reference>
<protein>
    <recommendedName>
        <fullName evidence="11">DNA2/NAM7 helicase helicase domain-containing protein</fullName>
    </recommendedName>
</protein>
<dbReference type="PANTHER" id="PTHR43788:SF8">
    <property type="entry name" value="DNA-BINDING PROTEIN SMUBP-2"/>
    <property type="match status" value="1"/>
</dbReference>
<feature type="region of interest" description="Disordered" evidence="6">
    <location>
        <begin position="1"/>
        <end position="37"/>
    </location>
</feature>
<dbReference type="Proteomes" id="UP000821866">
    <property type="component" value="Chromosome 11"/>
</dbReference>
<evidence type="ECO:0000256" key="1">
    <source>
        <dbReference type="ARBA" id="ARBA00007913"/>
    </source>
</evidence>
<dbReference type="InterPro" id="IPR027417">
    <property type="entry name" value="P-loop_NTPase"/>
</dbReference>
<evidence type="ECO:0008006" key="11">
    <source>
        <dbReference type="Google" id="ProtNLM"/>
    </source>
</evidence>
<dbReference type="InterPro" id="IPR041677">
    <property type="entry name" value="DNA2/NAM7_AAA_11"/>
</dbReference>